<accession>A0A1H9NHY4</accession>
<keyword evidence="1" id="KW-0472">Membrane</keyword>
<organism evidence="2 3">
    <name type="scientific">Parafannyhessea umbonata</name>
    <dbReference type="NCBI Taxonomy" id="604330"/>
    <lineage>
        <taxon>Bacteria</taxon>
        <taxon>Bacillati</taxon>
        <taxon>Actinomycetota</taxon>
        <taxon>Coriobacteriia</taxon>
        <taxon>Coriobacteriales</taxon>
        <taxon>Atopobiaceae</taxon>
        <taxon>Parafannyhessea</taxon>
    </lineage>
</organism>
<evidence type="ECO:0000313" key="3">
    <source>
        <dbReference type="Proteomes" id="UP000199128"/>
    </source>
</evidence>
<proteinExistence type="predicted"/>
<dbReference type="RefSeq" id="WP_091007942.1">
    <property type="nucleotide sequence ID" value="NZ_FOGP01000001.1"/>
</dbReference>
<evidence type="ECO:0000256" key="1">
    <source>
        <dbReference type="SAM" id="Phobius"/>
    </source>
</evidence>
<sequence>MPAKKSDQEERKGLGARVAAAVREDPLLYALSGLLLVAMLMATMYGLRYGKVDQSVVKGHVSISVGDTWLATIDVDENKDATVNYLGHTMHGKLRLDGADTDSVLYVMKDMTLENNLDPKGAVLLVRMPRSGLEGDLSGTWMLYFSYPDDGEVEGNVRSDWVFARADGTALYGYAPEMNAMTAQRKTLEQSSVAWRWSKTDEGLSLTN</sequence>
<feature type="transmembrane region" description="Helical" evidence="1">
    <location>
        <begin position="27"/>
        <end position="47"/>
    </location>
</feature>
<keyword evidence="1" id="KW-0812">Transmembrane</keyword>
<dbReference type="Proteomes" id="UP000199128">
    <property type="component" value="Unassembled WGS sequence"/>
</dbReference>
<dbReference type="AlphaFoldDB" id="A0A1H9NHY4"/>
<dbReference type="EMBL" id="FOGP01000001">
    <property type="protein sequence ID" value="SER35528.1"/>
    <property type="molecule type" value="Genomic_DNA"/>
</dbReference>
<keyword evidence="1" id="KW-1133">Transmembrane helix</keyword>
<reference evidence="3" key="1">
    <citation type="submission" date="2016-10" db="EMBL/GenBank/DDBJ databases">
        <authorList>
            <person name="Varghese N."/>
            <person name="Submissions S."/>
        </authorList>
    </citation>
    <scope>NUCLEOTIDE SEQUENCE [LARGE SCALE GENOMIC DNA]</scope>
    <source>
        <strain evidence="3">KHGC19</strain>
    </source>
</reference>
<evidence type="ECO:0000313" key="2">
    <source>
        <dbReference type="EMBL" id="SER35528.1"/>
    </source>
</evidence>
<gene>
    <name evidence="2" type="ORF">SAMN05216446_0497</name>
</gene>
<protein>
    <submittedName>
        <fullName evidence="2">Uncharacterized protein</fullName>
    </submittedName>
</protein>
<name>A0A1H9NHY4_9ACTN</name>